<comment type="caution">
    <text evidence="1">The sequence shown here is derived from an EMBL/GenBank/DDBJ whole genome shotgun (WGS) entry which is preliminary data.</text>
</comment>
<organism evidence="1 2">
    <name type="scientific">Ensete ventricosum</name>
    <name type="common">Abyssinian banana</name>
    <name type="synonym">Musa ensete</name>
    <dbReference type="NCBI Taxonomy" id="4639"/>
    <lineage>
        <taxon>Eukaryota</taxon>
        <taxon>Viridiplantae</taxon>
        <taxon>Streptophyta</taxon>
        <taxon>Embryophyta</taxon>
        <taxon>Tracheophyta</taxon>
        <taxon>Spermatophyta</taxon>
        <taxon>Magnoliopsida</taxon>
        <taxon>Liliopsida</taxon>
        <taxon>Zingiberales</taxon>
        <taxon>Musaceae</taxon>
        <taxon>Ensete</taxon>
    </lineage>
</organism>
<dbReference type="AlphaFoldDB" id="A0A426XLZ5"/>
<dbReference type="EMBL" id="AMZH03019348">
    <property type="protein sequence ID" value="RRT40484.1"/>
    <property type="molecule type" value="Genomic_DNA"/>
</dbReference>
<reference evidence="1 2" key="1">
    <citation type="journal article" date="2014" name="Agronomy (Basel)">
        <title>A Draft Genome Sequence for Ensete ventricosum, the Drought-Tolerant Tree Against Hunger.</title>
        <authorList>
            <person name="Harrison J."/>
            <person name="Moore K.A."/>
            <person name="Paszkiewicz K."/>
            <person name="Jones T."/>
            <person name="Grant M."/>
            <person name="Ambacheew D."/>
            <person name="Muzemil S."/>
            <person name="Studholme D.J."/>
        </authorList>
    </citation>
    <scope>NUCLEOTIDE SEQUENCE [LARGE SCALE GENOMIC DNA]</scope>
</reference>
<accession>A0A426XLZ5</accession>
<proteinExistence type="predicted"/>
<protein>
    <submittedName>
        <fullName evidence="1">Uncharacterized protein</fullName>
    </submittedName>
</protein>
<evidence type="ECO:0000313" key="2">
    <source>
        <dbReference type="Proteomes" id="UP000287651"/>
    </source>
</evidence>
<dbReference type="Proteomes" id="UP000287651">
    <property type="component" value="Unassembled WGS sequence"/>
</dbReference>
<sequence>MDARGFFVGARGMCWLLGMSTGRSGTPAVASCWSQLLVLGGATVARSLLRCSEGSCLSSVGGPCLVGLHEQSFPLCECILSLLSKLFGRQRLHQGLSRAMRVPPLRRLS</sequence>
<evidence type="ECO:0000313" key="1">
    <source>
        <dbReference type="EMBL" id="RRT40484.1"/>
    </source>
</evidence>
<name>A0A426XLZ5_ENSVE</name>
<gene>
    <name evidence="1" type="ORF">B296_00050062</name>
</gene>